<proteinExistence type="predicted"/>
<accession>A0ABV7HY71</accession>
<reference evidence="2" key="1">
    <citation type="journal article" date="2019" name="Int. J. Syst. Evol. Microbiol.">
        <title>The Global Catalogue of Microorganisms (GCM) 10K type strain sequencing project: providing services to taxonomists for standard genome sequencing and annotation.</title>
        <authorList>
            <consortium name="The Broad Institute Genomics Platform"/>
            <consortium name="The Broad Institute Genome Sequencing Center for Infectious Disease"/>
            <person name="Wu L."/>
            <person name="Ma J."/>
        </authorList>
    </citation>
    <scope>NUCLEOTIDE SEQUENCE [LARGE SCALE GENOMIC DNA]</scope>
    <source>
        <strain evidence="2">KCTC 52141</strain>
    </source>
</reference>
<evidence type="ECO:0000313" key="1">
    <source>
        <dbReference type="EMBL" id="MFC3156622.1"/>
    </source>
</evidence>
<comment type="caution">
    <text evidence="1">The sequence shown here is derived from an EMBL/GenBank/DDBJ whole genome shotgun (WGS) entry which is preliminary data.</text>
</comment>
<keyword evidence="2" id="KW-1185">Reference proteome</keyword>
<name>A0ABV7HY71_9GAMM</name>
<dbReference type="EMBL" id="JBHRTL010000031">
    <property type="protein sequence ID" value="MFC3156622.1"/>
    <property type="molecule type" value="Genomic_DNA"/>
</dbReference>
<gene>
    <name evidence="1" type="ORF">ACFOEB_15530</name>
</gene>
<dbReference type="RefSeq" id="WP_382417943.1">
    <property type="nucleotide sequence ID" value="NZ_AP031500.1"/>
</dbReference>
<dbReference type="Proteomes" id="UP001595548">
    <property type="component" value="Unassembled WGS sequence"/>
</dbReference>
<organism evidence="1 2">
    <name type="scientific">Gilvimarinus japonicus</name>
    <dbReference type="NCBI Taxonomy" id="1796469"/>
    <lineage>
        <taxon>Bacteria</taxon>
        <taxon>Pseudomonadati</taxon>
        <taxon>Pseudomonadota</taxon>
        <taxon>Gammaproteobacteria</taxon>
        <taxon>Cellvibrionales</taxon>
        <taxon>Cellvibrionaceae</taxon>
        <taxon>Gilvimarinus</taxon>
    </lineage>
</organism>
<protein>
    <submittedName>
        <fullName evidence="1">Uncharacterized protein</fullName>
    </submittedName>
</protein>
<evidence type="ECO:0000313" key="2">
    <source>
        <dbReference type="Proteomes" id="UP001595548"/>
    </source>
</evidence>
<sequence>MDNTPRSDCHRSSIGYYQGRRATVADDGFNTVGNGRQDDKLQTLDAVIARRLSRCAKQVGEYLLQREGIARASGLMVIPRAPDL</sequence>